<dbReference type="SUPFAM" id="SSF56300">
    <property type="entry name" value="Metallo-dependent phosphatases"/>
    <property type="match status" value="1"/>
</dbReference>
<dbReference type="PANTHER" id="PTHR16509">
    <property type="match status" value="1"/>
</dbReference>
<name>A0ABP0HBM2_9DINO</name>
<evidence type="ECO:0000313" key="2">
    <source>
        <dbReference type="EMBL" id="CAK8987643.1"/>
    </source>
</evidence>
<accession>A0ABP0HBM2</accession>
<keyword evidence="3" id="KW-1185">Reference proteome</keyword>
<comment type="caution">
    <text evidence="2">The sequence shown here is derived from an EMBL/GenBank/DDBJ whole genome shotgun (WGS) entry which is preliminary data.</text>
</comment>
<organism evidence="2 3">
    <name type="scientific">Durusdinium trenchii</name>
    <dbReference type="NCBI Taxonomy" id="1381693"/>
    <lineage>
        <taxon>Eukaryota</taxon>
        <taxon>Sar</taxon>
        <taxon>Alveolata</taxon>
        <taxon>Dinophyceae</taxon>
        <taxon>Suessiales</taxon>
        <taxon>Symbiodiniaceae</taxon>
        <taxon>Durusdinium</taxon>
    </lineage>
</organism>
<dbReference type="Pfam" id="PF00149">
    <property type="entry name" value="Metallophos"/>
    <property type="match status" value="1"/>
</dbReference>
<reference evidence="2 3" key="1">
    <citation type="submission" date="2024-02" db="EMBL/GenBank/DDBJ databases">
        <authorList>
            <person name="Chen Y."/>
            <person name="Shah S."/>
            <person name="Dougan E. K."/>
            <person name="Thang M."/>
            <person name="Chan C."/>
        </authorList>
    </citation>
    <scope>NUCLEOTIDE SEQUENCE [LARGE SCALE GENOMIC DNA]</scope>
</reference>
<dbReference type="Proteomes" id="UP001642484">
    <property type="component" value="Unassembled WGS sequence"/>
</dbReference>
<dbReference type="PANTHER" id="PTHR16509:SF1">
    <property type="entry name" value="MANGANESE-DEPENDENT ADP-RIBOSE_CDP-ALCOHOL DIPHOSPHATASE"/>
    <property type="match status" value="1"/>
</dbReference>
<dbReference type="InterPro" id="IPR029052">
    <property type="entry name" value="Metallo-depent_PP-like"/>
</dbReference>
<evidence type="ECO:0000313" key="3">
    <source>
        <dbReference type="Proteomes" id="UP001642484"/>
    </source>
</evidence>
<dbReference type="InterPro" id="IPR004843">
    <property type="entry name" value="Calcineurin-like_PHP"/>
</dbReference>
<sequence length="392" mass="43371">MHCGFRRFCSSGAVGVAAGVLALRSRRASFALPPEPKACFGVVADVQYADVDDAWNFRRTQKRRYRGALEALKLAVEDWKKGPPLLFIADLGDIIDQQCEANNDSERALQLVLDAWQDAPAHVVHLMGNHELYNFNREEAKTLIPNIFPWYRRLQLVPGWRFLILDAYDLNVIEKGGGPAVEEGIAYISEHNPNDLRAPRGTIDMSAGLSGLQKRFVPMGGGIKPEQLQWLREELEDAAASGDRAVVLTHLPVRPEATVAPALLWNYDDILQVFRDFAGVVPLVLAGHYHEGGYAWDPESLTHHATWITSKPLEACTGSTLAALAALTISIFKKHIYPFCLTCKVTLPSPLNAPEDKPTAHGLVELWDDKIVIRGHGIVPSRDLSLVPPCKL</sequence>
<protein>
    <recommendedName>
        <fullName evidence="1">Calcineurin-like phosphoesterase domain-containing protein</fullName>
    </recommendedName>
</protein>
<dbReference type="EMBL" id="CAXAMN010000314">
    <property type="protein sequence ID" value="CAK8987643.1"/>
    <property type="molecule type" value="Genomic_DNA"/>
</dbReference>
<gene>
    <name evidence="2" type="ORF">CCMP2556_LOCUS948</name>
</gene>
<proteinExistence type="predicted"/>
<dbReference type="Gene3D" id="3.60.21.10">
    <property type="match status" value="1"/>
</dbReference>
<feature type="domain" description="Calcineurin-like phosphoesterase" evidence="1">
    <location>
        <begin position="41"/>
        <end position="291"/>
    </location>
</feature>
<evidence type="ECO:0000259" key="1">
    <source>
        <dbReference type="Pfam" id="PF00149"/>
    </source>
</evidence>